<proteinExistence type="predicted"/>
<keyword evidence="1" id="KW-0479">Metal-binding</keyword>
<dbReference type="EMBL" id="QXFT01001097">
    <property type="protein sequence ID" value="KAE9329024.1"/>
    <property type="molecule type" value="Genomic_DNA"/>
</dbReference>
<feature type="region of interest" description="Disordered" evidence="2">
    <location>
        <begin position="270"/>
        <end position="310"/>
    </location>
</feature>
<gene>
    <name evidence="5" type="ORF">PR001_g13890</name>
    <name evidence="4" type="ORF">PR002_g14246</name>
    <name evidence="6" type="ORF">PR003_g15651</name>
</gene>
<dbReference type="Proteomes" id="UP000434957">
    <property type="component" value="Unassembled WGS sequence"/>
</dbReference>
<evidence type="ECO:0000313" key="9">
    <source>
        <dbReference type="Proteomes" id="UP000435112"/>
    </source>
</evidence>
<accession>A0A6A3LU67</accession>
<dbReference type="Proteomes" id="UP000435112">
    <property type="component" value="Unassembled WGS sequence"/>
</dbReference>
<dbReference type="SUPFAM" id="SSF57756">
    <property type="entry name" value="Retrovirus zinc finger-like domains"/>
    <property type="match status" value="1"/>
</dbReference>
<evidence type="ECO:0000313" key="8">
    <source>
        <dbReference type="Proteomes" id="UP000434957"/>
    </source>
</evidence>
<feature type="domain" description="CCHC-type" evidence="3">
    <location>
        <begin position="253"/>
        <end position="269"/>
    </location>
</feature>
<dbReference type="GO" id="GO:0003676">
    <property type="term" value="F:nucleic acid binding"/>
    <property type="evidence" value="ECO:0007669"/>
    <property type="project" value="InterPro"/>
</dbReference>
<evidence type="ECO:0000313" key="4">
    <source>
        <dbReference type="EMBL" id="KAE9014346.1"/>
    </source>
</evidence>
<evidence type="ECO:0000256" key="2">
    <source>
        <dbReference type="SAM" id="MobiDB-lite"/>
    </source>
</evidence>
<evidence type="ECO:0000313" key="7">
    <source>
        <dbReference type="Proteomes" id="UP000429607"/>
    </source>
</evidence>
<evidence type="ECO:0000313" key="5">
    <source>
        <dbReference type="EMBL" id="KAE9019383.1"/>
    </source>
</evidence>
<evidence type="ECO:0000259" key="3">
    <source>
        <dbReference type="PROSITE" id="PS50158"/>
    </source>
</evidence>
<dbReference type="Proteomes" id="UP000429607">
    <property type="component" value="Unassembled WGS sequence"/>
</dbReference>
<dbReference type="Pfam" id="PF14223">
    <property type="entry name" value="Retrotran_gag_2"/>
    <property type="match status" value="1"/>
</dbReference>
<dbReference type="GO" id="GO:0008270">
    <property type="term" value="F:zinc ion binding"/>
    <property type="evidence" value="ECO:0007669"/>
    <property type="project" value="UniProtKB-KW"/>
</dbReference>
<protein>
    <recommendedName>
        <fullName evidence="3">CCHC-type domain-containing protein</fullName>
    </recommendedName>
</protein>
<evidence type="ECO:0000256" key="1">
    <source>
        <dbReference type="PROSITE-ProRule" id="PRU00047"/>
    </source>
</evidence>
<sequence>MAEPLKYTSEGVPKNWNGKDWQQYKWAMMIVFRKKKLVEIVEGSITRPSLTSTEAEDDFDEMQLTIMQIIGMSLPADIFHQVRDKTSGTDMWKAFCVIYESRANQTTMAHRAESIRHELEMIKLLPGGDVNKHLSKMFNLRTELLSLNYQFDDVAMVEMMLNSLPHQYEFESLKSGVRYNSADNFITPERTRELIRVADSRQKAYQAKSGTGQRGNQKIGATGGAGSKVKTGNGEDQQLGGKFKDSKKKRPNKCFICGNTEHLRAECPDRVEGNHGGGANANVQKRKPRANMTTRGDASREVDSSSENDGLGEIVSRLDALIIDAGLVGDSSEDEGLVTSEDEEVREESDSHAHIGWWYDGQDHDEGEANTSSGWWYFDTAATVYVTGNPWYYVTFTPDPSQSQHIQGVTAALAS</sequence>
<keyword evidence="1" id="KW-0862">Zinc</keyword>
<comment type="caution">
    <text evidence="5">The sequence shown here is derived from an EMBL/GenBank/DDBJ whole genome shotgun (WGS) entry which is preliminary data.</text>
</comment>
<organism evidence="5 7">
    <name type="scientific">Phytophthora rubi</name>
    <dbReference type="NCBI Taxonomy" id="129364"/>
    <lineage>
        <taxon>Eukaryota</taxon>
        <taxon>Sar</taxon>
        <taxon>Stramenopiles</taxon>
        <taxon>Oomycota</taxon>
        <taxon>Peronosporomycetes</taxon>
        <taxon>Peronosporales</taxon>
        <taxon>Peronosporaceae</taxon>
        <taxon>Phytophthora</taxon>
    </lineage>
</organism>
<dbReference type="EMBL" id="QXFU01000981">
    <property type="protein sequence ID" value="KAE9014346.1"/>
    <property type="molecule type" value="Genomic_DNA"/>
</dbReference>
<dbReference type="PROSITE" id="PS50158">
    <property type="entry name" value="ZF_CCHC"/>
    <property type="match status" value="1"/>
</dbReference>
<keyword evidence="8" id="KW-1185">Reference proteome</keyword>
<keyword evidence="1" id="KW-0863">Zinc-finger</keyword>
<dbReference type="EMBL" id="QXFV01000972">
    <property type="protein sequence ID" value="KAE9019383.1"/>
    <property type="molecule type" value="Genomic_DNA"/>
</dbReference>
<dbReference type="SMART" id="SM00343">
    <property type="entry name" value="ZnF_C2HC"/>
    <property type="match status" value="1"/>
</dbReference>
<reference evidence="7 9" key="1">
    <citation type="submission" date="2018-09" db="EMBL/GenBank/DDBJ databases">
        <title>Genomic investigation of the strawberry pathogen Phytophthora fragariae indicates pathogenicity is determined by transcriptional variation in three key races.</title>
        <authorList>
            <person name="Adams T.M."/>
            <person name="Armitage A.D."/>
            <person name="Sobczyk M.K."/>
            <person name="Bates H.J."/>
            <person name="Dunwell J.M."/>
            <person name="Nellist C.F."/>
            <person name="Harrison R.J."/>
        </authorList>
    </citation>
    <scope>NUCLEOTIDE SEQUENCE [LARGE SCALE GENOMIC DNA]</scope>
    <source>
        <strain evidence="5 7">SCRP249</strain>
        <strain evidence="4 9">SCRP324</strain>
        <strain evidence="6 8">SCRP333</strain>
    </source>
</reference>
<dbReference type="InterPro" id="IPR001878">
    <property type="entry name" value="Znf_CCHC"/>
</dbReference>
<dbReference type="InterPro" id="IPR036875">
    <property type="entry name" value="Znf_CCHC_sf"/>
</dbReference>
<evidence type="ECO:0000313" key="6">
    <source>
        <dbReference type="EMBL" id="KAE9329024.1"/>
    </source>
</evidence>
<name>A0A6A3LU67_9STRA</name>
<dbReference type="AlphaFoldDB" id="A0A6A3LU67"/>
<feature type="region of interest" description="Disordered" evidence="2">
    <location>
        <begin position="204"/>
        <end position="247"/>
    </location>
</feature>